<evidence type="ECO:0000259" key="19">
    <source>
        <dbReference type="Pfam" id="PF01059"/>
    </source>
</evidence>
<dbReference type="GO" id="GO:0042773">
    <property type="term" value="P:ATP synthesis coupled electron transport"/>
    <property type="evidence" value="ECO:0007669"/>
    <property type="project" value="InterPro"/>
</dbReference>
<dbReference type="GO" id="GO:0003954">
    <property type="term" value="F:NADH dehydrogenase activity"/>
    <property type="evidence" value="ECO:0007669"/>
    <property type="project" value="TreeGrafter"/>
</dbReference>
<evidence type="ECO:0000256" key="12">
    <source>
        <dbReference type="ARBA" id="ARBA00023027"/>
    </source>
</evidence>
<evidence type="ECO:0000256" key="14">
    <source>
        <dbReference type="ARBA" id="ARBA00023128"/>
    </source>
</evidence>
<keyword evidence="8 17" id="KW-0812">Transmembrane</keyword>
<feature type="transmembrane region" description="Helical" evidence="17">
    <location>
        <begin position="274"/>
        <end position="297"/>
    </location>
</feature>
<dbReference type="GO" id="GO:0048039">
    <property type="term" value="F:ubiquinone binding"/>
    <property type="evidence" value="ECO:0007669"/>
    <property type="project" value="TreeGrafter"/>
</dbReference>
<evidence type="ECO:0000256" key="16">
    <source>
        <dbReference type="ARBA" id="ARBA00049551"/>
    </source>
</evidence>
<comment type="function">
    <text evidence="1">Core subunit of the mitochondrial membrane respiratory chain NADH dehydrogenase (Complex I) that is believed to belong to the minimal assembly required for catalysis. Complex I functions in the transfer of electrons from NADH to the respiratory chain. The immediate electron acceptor for the enzyme is believed to be ubiquinone.</text>
</comment>
<comment type="function">
    <text evidence="17">Core subunit of the mitochondrial membrane respiratory chain NADH dehydrogenase (Complex I) which catalyzes electron transfer from NADH through the respiratory chain, using ubiquinone as an electron acceptor. Essential for the catalytic activity and assembly of complex I.</text>
</comment>
<feature type="transmembrane region" description="Helical" evidence="17">
    <location>
        <begin position="183"/>
        <end position="206"/>
    </location>
</feature>
<dbReference type="GO" id="GO:0008137">
    <property type="term" value="F:NADH dehydrogenase (ubiquinone) activity"/>
    <property type="evidence" value="ECO:0007669"/>
    <property type="project" value="UniProtKB-UniRule"/>
</dbReference>
<feature type="transmembrane region" description="Helical" evidence="17">
    <location>
        <begin position="331"/>
        <end position="351"/>
    </location>
</feature>
<dbReference type="PANTHER" id="PTHR43507">
    <property type="entry name" value="NADH-UBIQUINONE OXIDOREDUCTASE CHAIN 4"/>
    <property type="match status" value="1"/>
</dbReference>
<feature type="transmembrane region" description="Helical" evidence="17">
    <location>
        <begin position="143"/>
        <end position="163"/>
    </location>
</feature>
<accession>A0A411DGZ8</accession>
<evidence type="ECO:0000256" key="4">
    <source>
        <dbReference type="ARBA" id="ARBA00012944"/>
    </source>
</evidence>
<dbReference type="InterPro" id="IPR000260">
    <property type="entry name" value="NADH4_N"/>
</dbReference>
<dbReference type="GO" id="GO:0031966">
    <property type="term" value="C:mitochondrial membrane"/>
    <property type="evidence" value="ECO:0007669"/>
    <property type="project" value="UniProtKB-SubCell"/>
</dbReference>
<keyword evidence="14 17" id="KW-0496">Mitochondrion</keyword>
<feature type="domain" description="NADH:quinone oxidoreductase/Mrp antiporter transmembrane" evidence="18">
    <location>
        <begin position="107"/>
        <end position="390"/>
    </location>
</feature>
<comment type="catalytic activity">
    <reaction evidence="16 17">
        <text>a ubiquinone + NADH + 5 H(+)(in) = a ubiquinol + NAD(+) + 4 H(+)(out)</text>
        <dbReference type="Rhea" id="RHEA:29091"/>
        <dbReference type="Rhea" id="RHEA-COMP:9565"/>
        <dbReference type="Rhea" id="RHEA-COMP:9566"/>
        <dbReference type="ChEBI" id="CHEBI:15378"/>
        <dbReference type="ChEBI" id="CHEBI:16389"/>
        <dbReference type="ChEBI" id="CHEBI:17976"/>
        <dbReference type="ChEBI" id="CHEBI:57540"/>
        <dbReference type="ChEBI" id="CHEBI:57945"/>
        <dbReference type="EC" id="7.1.1.2"/>
    </reaction>
</comment>
<evidence type="ECO:0000256" key="8">
    <source>
        <dbReference type="ARBA" id="ARBA00022692"/>
    </source>
</evidence>
<keyword evidence="11 17" id="KW-1133">Transmembrane helix</keyword>
<keyword evidence="9" id="KW-1278">Translocase</keyword>
<evidence type="ECO:0000256" key="7">
    <source>
        <dbReference type="ARBA" id="ARBA00022660"/>
    </source>
</evidence>
<feature type="transmembrane region" description="Helical" evidence="17">
    <location>
        <begin position="246"/>
        <end position="267"/>
    </location>
</feature>
<dbReference type="PRINTS" id="PR01437">
    <property type="entry name" value="NUOXDRDTASE4"/>
</dbReference>
<evidence type="ECO:0000256" key="17">
    <source>
        <dbReference type="RuleBase" id="RU003297"/>
    </source>
</evidence>
<dbReference type="PANTHER" id="PTHR43507:SF20">
    <property type="entry name" value="NADH-UBIQUINONE OXIDOREDUCTASE CHAIN 4"/>
    <property type="match status" value="1"/>
</dbReference>
<feature type="transmembrane region" description="Helical" evidence="17">
    <location>
        <begin position="109"/>
        <end position="131"/>
    </location>
</feature>
<dbReference type="EMBL" id="MG674229">
    <property type="protein sequence ID" value="QBA19627.1"/>
    <property type="molecule type" value="Genomic_DNA"/>
</dbReference>
<evidence type="ECO:0000256" key="6">
    <source>
        <dbReference type="ARBA" id="ARBA00022448"/>
    </source>
</evidence>
<dbReference type="GO" id="GO:0015990">
    <property type="term" value="P:electron transport coupled proton transport"/>
    <property type="evidence" value="ECO:0007669"/>
    <property type="project" value="TreeGrafter"/>
</dbReference>
<dbReference type="InterPro" id="IPR001750">
    <property type="entry name" value="ND/Mrp_TM"/>
</dbReference>
<feature type="transmembrane region" description="Helical" evidence="17">
    <location>
        <begin position="56"/>
        <end position="74"/>
    </location>
</feature>
<feature type="transmembrane region" description="Helical" evidence="17">
    <location>
        <begin position="303"/>
        <end position="324"/>
    </location>
</feature>
<keyword evidence="13 17" id="KW-0830">Ubiquinone</keyword>
<evidence type="ECO:0000259" key="18">
    <source>
        <dbReference type="Pfam" id="PF00361"/>
    </source>
</evidence>
<keyword evidence="10 17" id="KW-0249">Electron transport</keyword>
<feature type="transmembrane region" description="Helical" evidence="17">
    <location>
        <begin position="371"/>
        <end position="403"/>
    </location>
</feature>
<comment type="similarity">
    <text evidence="3 17">Belongs to the complex I subunit 4 family.</text>
</comment>
<protein>
    <recommendedName>
        <fullName evidence="5 17">NADH-ubiquinone oxidoreductase chain 4</fullName>
        <ecNumber evidence="4 17">7.1.1.2</ecNumber>
    </recommendedName>
</protein>
<comment type="subcellular location">
    <subcellularLocation>
        <location evidence="2 17">Mitochondrion membrane</location>
        <topology evidence="2 17">Multi-pass membrane protein</topology>
    </subcellularLocation>
</comment>
<dbReference type="Pfam" id="PF01059">
    <property type="entry name" value="Oxidored_q5_N"/>
    <property type="match status" value="1"/>
</dbReference>
<evidence type="ECO:0000256" key="5">
    <source>
        <dbReference type="ARBA" id="ARBA00021006"/>
    </source>
</evidence>
<feature type="domain" description="NADH:ubiquinone oxidoreductase chain 4 N-terminal" evidence="19">
    <location>
        <begin position="3"/>
        <end position="102"/>
    </location>
</feature>
<evidence type="ECO:0000256" key="2">
    <source>
        <dbReference type="ARBA" id="ARBA00004225"/>
    </source>
</evidence>
<evidence type="ECO:0000256" key="10">
    <source>
        <dbReference type="ARBA" id="ARBA00022982"/>
    </source>
</evidence>
<dbReference type="EC" id="7.1.1.2" evidence="4 17"/>
<reference evidence="20" key="1">
    <citation type="submission" date="2017-12" db="EMBL/GenBank/DDBJ databases">
        <authorList>
            <person name="Sun S.E."/>
            <person name="Sha Z."/>
        </authorList>
    </citation>
    <scope>NUCLEOTIDE SEQUENCE</scope>
</reference>
<evidence type="ECO:0000256" key="9">
    <source>
        <dbReference type="ARBA" id="ARBA00022967"/>
    </source>
</evidence>
<feature type="transmembrane region" description="Helical" evidence="17">
    <location>
        <begin position="424"/>
        <end position="447"/>
    </location>
</feature>
<evidence type="ECO:0000256" key="3">
    <source>
        <dbReference type="ARBA" id="ARBA00009025"/>
    </source>
</evidence>
<evidence type="ECO:0000313" key="20">
    <source>
        <dbReference type="EMBL" id="QBA19627.1"/>
    </source>
</evidence>
<geneLocation type="mitochondrion" evidence="20"/>
<keyword evidence="12 17" id="KW-0520">NAD</keyword>
<evidence type="ECO:0000256" key="15">
    <source>
        <dbReference type="ARBA" id="ARBA00023136"/>
    </source>
</evidence>
<keyword evidence="15 17" id="KW-0472">Membrane</keyword>
<feature type="transmembrane region" description="Helical" evidence="17">
    <location>
        <begin position="86"/>
        <end position="103"/>
    </location>
</feature>
<proteinExistence type="inferred from homology"/>
<dbReference type="InterPro" id="IPR003918">
    <property type="entry name" value="NADH_UbQ_OxRdtase"/>
</dbReference>
<dbReference type="AlphaFoldDB" id="A0A411DGZ8"/>
<name>A0A411DGZ8_9EUCA</name>
<gene>
    <name evidence="20" type="primary">nad4</name>
</gene>
<feature type="transmembrane region" description="Helical" evidence="17">
    <location>
        <begin position="7"/>
        <end position="36"/>
    </location>
</feature>
<evidence type="ECO:0000256" key="13">
    <source>
        <dbReference type="ARBA" id="ARBA00023075"/>
    </source>
</evidence>
<keyword evidence="6 17" id="KW-0813">Transport</keyword>
<feature type="transmembrane region" description="Helical" evidence="17">
    <location>
        <begin position="213"/>
        <end position="234"/>
    </location>
</feature>
<dbReference type="Pfam" id="PF00361">
    <property type="entry name" value="Proton_antipo_M"/>
    <property type="match status" value="1"/>
</dbReference>
<evidence type="ECO:0000256" key="1">
    <source>
        <dbReference type="ARBA" id="ARBA00003257"/>
    </source>
</evidence>
<organism evidence="20">
    <name type="scientific">Bitias brevis</name>
    <dbReference type="NCBI Taxonomy" id="2511427"/>
    <lineage>
        <taxon>Eukaryota</taxon>
        <taxon>Metazoa</taxon>
        <taxon>Ecdysozoa</taxon>
        <taxon>Arthropoda</taxon>
        <taxon>Crustacea</taxon>
        <taxon>Multicrustacea</taxon>
        <taxon>Malacostraca</taxon>
        <taxon>Eumalacostraca</taxon>
        <taxon>Eucarida</taxon>
        <taxon>Decapoda</taxon>
        <taxon>Pleocyemata</taxon>
        <taxon>Caridea</taxon>
        <taxon>Pandaloidea</taxon>
        <taxon>Pandalidae</taxon>
        <taxon>Bitias</taxon>
    </lineage>
</organism>
<sequence length="448" mass="48924">MTMLKFMFFGVLMLFSTSSWLGVQLLLFLVSFMFGLYSVNSFFLGSLGYGFGVDSIGYILILLSFWITALVVGGSQKIYDSLNFQSVFLVMNLLLLVSLVLTFSCLDYLLFYVCFESSLIPTLILILGWGYQPERLQAGVYMLFYTLFASLPLLVSLLALYSSGGTLVIGLSNLGSSSFFIGAIWYLSTVFAFIVKLPMFMVHLWLPKAHVEAPVAGSMILAGVLLKLGGYGLLRVLPLFLKIGSVLSWIWVSVGIVGGVGVSLMCLRQTDIKALIAYSSVAHMGLVLCGLMVFSWWGLGGAVAVMVGHGLCSSGLFCLANMAYERVGSRSLLVSKGLLNFMPSMALWWFLLSAGNMAAPPTLNLLGEISLIMSVVSWSSLSVIAVGALSFFSAAYTLYMFSLSQHGKFFNSLFSCCSGKVREYLVLALHWVPLNIMILKSGLLMYLV</sequence>
<keyword evidence="7 17" id="KW-0679">Respiratory chain</keyword>
<evidence type="ECO:0000256" key="11">
    <source>
        <dbReference type="ARBA" id="ARBA00022989"/>
    </source>
</evidence>